<feature type="compositionally biased region" description="Low complexity" evidence="1">
    <location>
        <begin position="16"/>
        <end position="55"/>
    </location>
</feature>
<gene>
    <name evidence="2" type="ORF">L201_002133</name>
</gene>
<protein>
    <submittedName>
        <fullName evidence="2">Uncharacterized protein</fullName>
    </submittedName>
</protein>
<evidence type="ECO:0000313" key="3">
    <source>
        <dbReference type="Proteomes" id="UP001355207"/>
    </source>
</evidence>
<feature type="region of interest" description="Disordered" evidence="1">
    <location>
        <begin position="1"/>
        <end position="76"/>
    </location>
</feature>
<keyword evidence="3" id="KW-1185">Reference proteome</keyword>
<dbReference type="EMBL" id="CP144099">
    <property type="protein sequence ID" value="WWC87245.1"/>
    <property type="molecule type" value="Genomic_DNA"/>
</dbReference>
<reference evidence="2 3" key="1">
    <citation type="submission" date="2024-01" db="EMBL/GenBank/DDBJ databases">
        <title>Comparative genomics of Cryptococcus and Kwoniella reveals pathogenesis evolution and contrasting modes of karyotype evolution via chromosome fusion or intercentromeric recombination.</title>
        <authorList>
            <person name="Coelho M.A."/>
            <person name="David-Palma M."/>
            <person name="Shea T."/>
            <person name="Bowers K."/>
            <person name="McGinley-Smith S."/>
            <person name="Mohammad A.W."/>
            <person name="Gnirke A."/>
            <person name="Yurkov A.M."/>
            <person name="Nowrousian M."/>
            <person name="Sun S."/>
            <person name="Cuomo C.A."/>
            <person name="Heitman J."/>
        </authorList>
    </citation>
    <scope>NUCLEOTIDE SEQUENCE [LARGE SCALE GENOMIC DNA]</scope>
    <source>
        <strain evidence="2 3">CBS 6074</strain>
    </source>
</reference>
<evidence type="ECO:0000313" key="2">
    <source>
        <dbReference type="EMBL" id="WWC87245.1"/>
    </source>
</evidence>
<organism evidence="2 3">
    <name type="scientific">Kwoniella dendrophila CBS 6074</name>
    <dbReference type="NCBI Taxonomy" id="1295534"/>
    <lineage>
        <taxon>Eukaryota</taxon>
        <taxon>Fungi</taxon>
        <taxon>Dikarya</taxon>
        <taxon>Basidiomycota</taxon>
        <taxon>Agaricomycotina</taxon>
        <taxon>Tremellomycetes</taxon>
        <taxon>Tremellales</taxon>
        <taxon>Cryptococcaceae</taxon>
        <taxon>Kwoniella</taxon>
    </lineage>
</organism>
<sequence length="76" mass="8128">MDPEYFEKGDIKPKSKQASQQSQETRSASGFSTTSTTQSYQTATSAASTKASNSAMDGSIVLVNPDDDADDEWVTV</sequence>
<accession>A0AAX4JRW8</accession>
<feature type="compositionally biased region" description="Acidic residues" evidence="1">
    <location>
        <begin position="65"/>
        <end position="76"/>
    </location>
</feature>
<feature type="compositionally biased region" description="Basic and acidic residues" evidence="1">
    <location>
        <begin position="1"/>
        <end position="13"/>
    </location>
</feature>
<dbReference type="AlphaFoldDB" id="A0AAX4JRW8"/>
<proteinExistence type="predicted"/>
<dbReference type="GeneID" id="91092805"/>
<evidence type="ECO:0000256" key="1">
    <source>
        <dbReference type="SAM" id="MobiDB-lite"/>
    </source>
</evidence>
<dbReference type="RefSeq" id="XP_066074008.1">
    <property type="nucleotide sequence ID" value="XM_066217911.1"/>
</dbReference>
<dbReference type="Proteomes" id="UP001355207">
    <property type="component" value="Chromosome 2"/>
</dbReference>
<name>A0AAX4JRW8_9TREE</name>